<feature type="region of interest" description="Disordered" evidence="1">
    <location>
        <begin position="356"/>
        <end position="412"/>
    </location>
</feature>
<evidence type="ECO:0000313" key="3">
    <source>
        <dbReference type="Proteomes" id="UP000326939"/>
    </source>
</evidence>
<organism evidence="2 3">
    <name type="scientific">Salix brachista</name>
    <dbReference type="NCBI Taxonomy" id="2182728"/>
    <lineage>
        <taxon>Eukaryota</taxon>
        <taxon>Viridiplantae</taxon>
        <taxon>Streptophyta</taxon>
        <taxon>Embryophyta</taxon>
        <taxon>Tracheophyta</taxon>
        <taxon>Spermatophyta</taxon>
        <taxon>Magnoliopsida</taxon>
        <taxon>eudicotyledons</taxon>
        <taxon>Gunneridae</taxon>
        <taxon>Pentapetalae</taxon>
        <taxon>rosids</taxon>
        <taxon>fabids</taxon>
        <taxon>Malpighiales</taxon>
        <taxon>Salicaceae</taxon>
        <taxon>Saliceae</taxon>
        <taxon>Salix</taxon>
    </lineage>
</organism>
<feature type="region of interest" description="Disordered" evidence="1">
    <location>
        <begin position="48"/>
        <end position="147"/>
    </location>
</feature>
<evidence type="ECO:0008006" key="4">
    <source>
        <dbReference type="Google" id="ProtNLM"/>
    </source>
</evidence>
<feature type="compositionally biased region" description="Polar residues" evidence="1">
    <location>
        <begin position="363"/>
        <end position="375"/>
    </location>
</feature>
<feature type="compositionally biased region" description="Basic residues" evidence="1">
    <location>
        <begin position="122"/>
        <end position="147"/>
    </location>
</feature>
<dbReference type="InterPro" id="IPR005508">
    <property type="entry name" value="At2g31720-like"/>
</dbReference>
<reference evidence="3" key="1">
    <citation type="journal article" date="2019" name="Gigascience">
        <title>De novo genome assembly of the endangered Acer yangbiense, a plant species with extremely small populations endemic to Yunnan Province, China.</title>
        <authorList>
            <person name="Yang J."/>
            <person name="Wariss H.M."/>
            <person name="Tao L."/>
            <person name="Zhang R."/>
            <person name="Yun Q."/>
            <person name="Hollingsworth P."/>
            <person name="Dao Z."/>
            <person name="Luo G."/>
            <person name="Guo H."/>
            <person name="Ma Y."/>
            <person name="Sun W."/>
        </authorList>
    </citation>
    <scope>NUCLEOTIDE SEQUENCE [LARGE SCALE GENOMIC DNA]</scope>
    <source>
        <strain evidence="3">cv. br00</strain>
    </source>
</reference>
<gene>
    <name evidence="2" type="ORF">DKX38_026569</name>
</gene>
<evidence type="ECO:0000313" key="2">
    <source>
        <dbReference type="EMBL" id="KAB5515921.1"/>
    </source>
</evidence>
<dbReference type="AlphaFoldDB" id="A0A5N5JA18"/>
<dbReference type="Proteomes" id="UP000326939">
    <property type="component" value="Chromosome 17"/>
</dbReference>
<sequence>MIDEYDDGSFDQLFERHRQETDDIGEAFTLVEKEIVKELLWLRINGAGRESSKSRSTSPPNAQVRCSYGKLPVIPKKKRSRGGDLGFLYPRKRPSSHDDDYEEEVEEAKGARNLTGFVNRNNHSKTRKKKGRKKGKRMINSSNRKRCSVLEDIDEEERARSSTSKRRESESRALNLGFDFSDEIKALIGEDGDKDFKLKIRKKLFQTDTNAHNDHFTMTCLQINEDENLLVGAKKTRICHGDGIGVTLVELGLGDERDSTLTSQLRLKQWVMTNTSCYALRSSWNDVMVKNTTVLRRDDYSDHQFTADHMIDEYDDGSFDQLFERHRQETDDIDEAFTLEEKEVVKESVWLRINGAGRESSKSRSTSPPNAQVTHSYGKLPVIPKKKRSRGGDLGFLYPRKRPSSHDDDYEEEVEEAKGARILTGFVNRNNHSKTRKKKGRKKGKRMINSSIENDALYLKILMRRSERALIGEDGDKDFKLRIKKKLFQTDTNAHNDHFTMPCLQINEVENLLVGAQKMRICHGDGIVVTLVELGLGDERDSTLTSQLRLKQWVMTNTSCYALRSSWNDVMVRNTAVLRRDDYVQIYSFRQNGEIWLVVVKDSDHEEGRTDGERARSSTSKRRKSESRVLNLGFDFSDEIKALIGEDGDKDFNLRIRKKLFQTDRNPHHDRFTMPCLQINEAENLLVGAEKTRICHGDGIGVTLVELGLGDERDSTLTSQLRLKQWDMTNTSCYALRSSWNAVMVRNAAVLRQNDYVQIYSFRRNGELWLVLVKDSDHEEGRTDGVFGRRTLMEDGDGAN</sequence>
<keyword evidence="3" id="KW-1185">Reference proteome</keyword>
<dbReference type="PANTHER" id="PTHR31541">
    <property type="entry name" value="B3 DOMAIN PLANT PROTEIN-RELATED"/>
    <property type="match status" value="1"/>
</dbReference>
<protein>
    <recommendedName>
        <fullName evidence="4">TF-B3 domain-containing protein</fullName>
    </recommendedName>
</protein>
<dbReference type="PANTHER" id="PTHR31541:SF25">
    <property type="entry name" value="GAMMA-GLIADIN B"/>
    <property type="match status" value="1"/>
</dbReference>
<dbReference type="EMBL" id="VDCV01000017">
    <property type="protein sequence ID" value="KAB5515921.1"/>
    <property type="molecule type" value="Genomic_DNA"/>
</dbReference>
<accession>A0A5N5JA18</accession>
<proteinExistence type="predicted"/>
<comment type="caution">
    <text evidence="2">The sequence shown here is derived from an EMBL/GenBank/DDBJ whole genome shotgun (WGS) entry which is preliminary data.</text>
</comment>
<dbReference type="GO" id="GO:0003677">
    <property type="term" value="F:DNA binding"/>
    <property type="evidence" value="ECO:0007669"/>
    <property type="project" value="InterPro"/>
</dbReference>
<name>A0A5N5JA18_9ROSI</name>
<dbReference type="Pfam" id="PF03754">
    <property type="entry name" value="At2g31720-like"/>
    <property type="match status" value="3"/>
</dbReference>
<evidence type="ECO:0000256" key="1">
    <source>
        <dbReference type="SAM" id="MobiDB-lite"/>
    </source>
</evidence>